<accession>A0A8H7BXV3</accession>
<keyword evidence="2" id="KW-1185">Reference proteome</keyword>
<evidence type="ECO:0000313" key="2">
    <source>
        <dbReference type="Proteomes" id="UP000605846"/>
    </source>
</evidence>
<organism evidence="1 2">
    <name type="scientific">Apophysomyces ossiformis</name>
    <dbReference type="NCBI Taxonomy" id="679940"/>
    <lineage>
        <taxon>Eukaryota</taxon>
        <taxon>Fungi</taxon>
        <taxon>Fungi incertae sedis</taxon>
        <taxon>Mucoromycota</taxon>
        <taxon>Mucoromycotina</taxon>
        <taxon>Mucoromycetes</taxon>
        <taxon>Mucorales</taxon>
        <taxon>Mucorineae</taxon>
        <taxon>Mucoraceae</taxon>
        <taxon>Apophysomyces</taxon>
    </lineage>
</organism>
<dbReference type="SUPFAM" id="SSF56752">
    <property type="entry name" value="D-aminoacid aminotransferase-like PLP-dependent enzymes"/>
    <property type="match status" value="1"/>
</dbReference>
<dbReference type="Pfam" id="PF01063">
    <property type="entry name" value="Aminotran_4"/>
    <property type="match status" value="1"/>
</dbReference>
<evidence type="ECO:0000313" key="1">
    <source>
        <dbReference type="EMBL" id="KAF7727543.1"/>
    </source>
</evidence>
<dbReference type="InterPro" id="IPR001544">
    <property type="entry name" value="Aminotrans_IV"/>
</dbReference>
<protein>
    <recommendedName>
        <fullName evidence="3">Aminodeoxychorismate lyase</fullName>
    </recommendedName>
</protein>
<evidence type="ECO:0008006" key="3">
    <source>
        <dbReference type="Google" id="ProtNLM"/>
    </source>
</evidence>
<sequence>MTDAFCLLETILYEPGQDEADGNPEGFYLLDLHIARLLKAAQDFHAANEDIFPNVPTAHELIEALNNHVATTTTTTTEPSPLPLRVRLLLDLDGKVNIEHTELSGSGGYELLDAAAAADDAKLINVILDSQPIPCPDDPFLLHKTTRREVYEAARQRTGCDWHPEKDEPFDVVLWNTERQVTETSIANIAVRMKTNECWLWKTPRLDCGLLPGTFREWLIQDKQVEEGIITVDDLIHAQKHGDPIICFNSVRKAYPVRLLIRSNHSTEEGV</sequence>
<reference evidence="1" key="1">
    <citation type="submission" date="2020-01" db="EMBL/GenBank/DDBJ databases">
        <title>Genome Sequencing of Three Apophysomyces-Like Fungal Strains Confirms a Novel Fungal Genus in the Mucoromycota with divergent Burkholderia-like Endosymbiotic Bacteria.</title>
        <authorList>
            <person name="Stajich J.E."/>
            <person name="Macias A.M."/>
            <person name="Carter-House D."/>
            <person name="Lovett B."/>
            <person name="Kasson L.R."/>
            <person name="Berry K."/>
            <person name="Grigoriev I."/>
            <person name="Chang Y."/>
            <person name="Spatafora J."/>
            <person name="Kasson M.T."/>
        </authorList>
    </citation>
    <scope>NUCLEOTIDE SEQUENCE</scope>
    <source>
        <strain evidence="1">NRRL A-21654</strain>
    </source>
</reference>
<dbReference type="InterPro" id="IPR043132">
    <property type="entry name" value="BCAT-like_C"/>
</dbReference>
<dbReference type="InterPro" id="IPR036038">
    <property type="entry name" value="Aminotransferase-like"/>
</dbReference>
<proteinExistence type="predicted"/>
<dbReference type="Proteomes" id="UP000605846">
    <property type="component" value="Unassembled WGS sequence"/>
</dbReference>
<comment type="caution">
    <text evidence="1">The sequence shown here is derived from an EMBL/GenBank/DDBJ whole genome shotgun (WGS) entry which is preliminary data.</text>
</comment>
<dbReference type="AlphaFoldDB" id="A0A8H7BXV3"/>
<name>A0A8H7BXV3_9FUNG</name>
<dbReference type="OrthoDB" id="64220at2759"/>
<dbReference type="InterPro" id="IPR043131">
    <property type="entry name" value="BCAT-like_N"/>
</dbReference>
<dbReference type="Gene3D" id="3.30.470.10">
    <property type="match status" value="1"/>
</dbReference>
<dbReference type="EMBL" id="JABAYA010000054">
    <property type="protein sequence ID" value="KAF7727543.1"/>
    <property type="molecule type" value="Genomic_DNA"/>
</dbReference>
<dbReference type="Gene3D" id="3.20.10.10">
    <property type="entry name" value="D-amino Acid Aminotransferase, subunit A, domain 2"/>
    <property type="match status" value="1"/>
</dbReference>
<dbReference type="GO" id="GO:0003824">
    <property type="term" value="F:catalytic activity"/>
    <property type="evidence" value="ECO:0007669"/>
    <property type="project" value="InterPro"/>
</dbReference>
<gene>
    <name evidence="1" type="ORF">EC973_007416</name>
</gene>